<evidence type="ECO:0000256" key="5">
    <source>
        <dbReference type="ARBA" id="ARBA00022840"/>
    </source>
</evidence>
<dbReference type="InterPro" id="IPR011009">
    <property type="entry name" value="Kinase-like_dom_sf"/>
</dbReference>
<dbReference type="PANTHER" id="PTHR43289:SF6">
    <property type="entry name" value="SERINE_THREONINE-PROTEIN KINASE NEKL-3"/>
    <property type="match status" value="1"/>
</dbReference>
<keyword evidence="9" id="KW-1185">Reference proteome</keyword>
<dbReference type="SMART" id="SM00220">
    <property type="entry name" value="S_TKc"/>
    <property type="match status" value="1"/>
</dbReference>
<feature type="domain" description="Protein kinase" evidence="7">
    <location>
        <begin position="20"/>
        <end position="263"/>
    </location>
</feature>
<accession>A0A7X0SI10</accession>
<dbReference type="SUPFAM" id="SSF56112">
    <property type="entry name" value="Protein kinase-like (PK-like)"/>
    <property type="match status" value="1"/>
</dbReference>
<dbReference type="EC" id="2.7.11.1" evidence="1"/>
<dbReference type="InterPro" id="IPR017441">
    <property type="entry name" value="Protein_kinase_ATP_BS"/>
</dbReference>
<dbReference type="RefSeq" id="WP_185128009.1">
    <property type="nucleotide sequence ID" value="NZ_JACJVO010000007.1"/>
</dbReference>
<evidence type="ECO:0000256" key="6">
    <source>
        <dbReference type="PROSITE-ProRule" id="PRU10141"/>
    </source>
</evidence>
<keyword evidence="2" id="KW-0808">Transferase</keyword>
<dbReference type="GO" id="GO:0004674">
    <property type="term" value="F:protein serine/threonine kinase activity"/>
    <property type="evidence" value="ECO:0007669"/>
    <property type="project" value="UniProtKB-KW"/>
</dbReference>
<evidence type="ECO:0000256" key="3">
    <source>
        <dbReference type="ARBA" id="ARBA00022741"/>
    </source>
</evidence>
<gene>
    <name evidence="8" type="ORF">H7C18_05450</name>
</gene>
<dbReference type="Proteomes" id="UP000564644">
    <property type="component" value="Unassembled WGS sequence"/>
</dbReference>
<dbReference type="Pfam" id="PF00069">
    <property type="entry name" value="Pkinase"/>
    <property type="match status" value="1"/>
</dbReference>
<organism evidence="8 9">
    <name type="scientific">Cohnella zeiphila</name>
    <dbReference type="NCBI Taxonomy" id="2761120"/>
    <lineage>
        <taxon>Bacteria</taxon>
        <taxon>Bacillati</taxon>
        <taxon>Bacillota</taxon>
        <taxon>Bacilli</taxon>
        <taxon>Bacillales</taxon>
        <taxon>Paenibacillaceae</taxon>
        <taxon>Cohnella</taxon>
    </lineage>
</organism>
<dbReference type="PROSITE" id="PS00107">
    <property type="entry name" value="PROTEIN_KINASE_ATP"/>
    <property type="match status" value="1"/>
</dbReference>
<evidence type="ECO:0000256" key="4">
    <source>
        <dbReference type="ARBA" id="ARBA00022777"/>
    </source>
</evidence>
<keyword evidence="3 6" id="KW-0547">Nucleotide-binding</keyword>
<dbReference type="PROSITE" id="PS50011">
    <property type="entry name" value="PROTEIN_KINASE_DOM"/>
    <property type="match status" value="1"/>
</dbReference>
<name>A0A7X0SI10_9BACL</name>
<feature type="binding site" evidence="6">
    <location>
        <position position="50"/>
    </location>
    <ligand>
        <name>ATP</name>
        <dbReference type="ChEBI" id="CHEBI:30616"/>
    </ligand>
</feature>
<protein>
    <recommendedName>
        <fullName evidence="1">non-specific serine/threonine protein kinase</fullName>
        <ecNumber evidence="1">2.7.11.1</ecNumber>
    </recommendedName>
</protein>
<sequence length="526" mass="57266">MDRENTYQSPTPGSWFEGRYRIVEAIGRGGMGSVYLAEDARVGGMLRALKFTKPLPEEREAFIAEARMMGGLQHPHLPRIVDYYPPGQDGLACIVMDYIAGESLASRWERHGRSIPFSAVLRYMLQLCDVLRYLHAQEPPVVFRDLKPANVIVDTRDRAVLVDFGIARRYRPAADSDTLRLGTPGFAAPEQLKGEQSDARTDLFGLGSLVYYLLSGGSFAIVRERAVRLGADVPPRFEELLERMLSVRPDDRPASASALYAELCSLTGEDGLSAAEGRNSGSSGEGSRIVAVASAYPGAGGSFASAVFSAALSAQRADHALAECPGGDPELFDAWDGGNRMPRRAAFADPAGMLPAAPVWRVGSAAVYPLDPSAAARRAPEPAFAGWLRRLGPRLTLLDVSSRWEEPGVAEWLAAHADSLYVVVDCLPAKWNVRRQRACAELIARIRGRGGQAAWIANRDMPFRDRGAWLNALPEKPALHLPCLPAREVAEALWRGDPVPADAGELARIGRFLQRENANKSRSAEI</sequence>
<dbReference type="CDD" id="cd14014">
    <property type="entry name" value="STKc_PknB_like"/>
    <property type="match status" value="1"/>
</dbReference>
<dbReference type="AlphaFoldDB" id="A0A7X0SI10"/>
<dbReference type="EMBL" id="JACJVO010000007">
    <property type="protein sequence ID" value="MBB6730339.1"/>
    <property type="molecule type" value="Genomic_DNA"/>
</dbReference>
<keyword evidence="4 8" id="KW-0418">Kinase</keyword>
<evidence type="ECO:0000313" key="8">
    <source>
        <dbReference type="EMBL" id="MBB6730339.1"/>
    </source>
</evidence>
<dbReference type="Gene3D" id="3.30.200.20">
    <property type="entry name" value="Phosphorylase Kinase, domain 1"/>
    <property type="match status" value="1"/>
</dbReference>
<dbReference type="GO" id="GO:0005524">
    <property type="term" value="F:ATP binding"/>
    <property type="evidence" value="ECO:0007669"/>
    <property type="project" value="UniProtKB-UniRule"/>
</dbReference>
<keyword evidence="5 6" id="KW-0067">ATP-binding</keyword>
<evidence type="ECO:0000256" key="1">
    <source>
        <dbReference type="ARBA" id="ARBA00012513"/>
    </source>
</evidence>
<comment type="caution">
    <text evidence="8">The sequence shown here is derived from an EMBL/GenBank/DDBJ whole genome shotgun (WGS) entry which is preliminary data.</text>
</comment>
<evidence type="ECO:0000313" key="9">
    <source>
        <dbReference type="Proteomes" id="UP000564644"/>
    </source>
</evidence>
<dbReference type="InterPro" id="IPR000719">
    <property type="entry name" value="Prot_kinase_dom"/>
</dbReference>
<reference evidence="8 9" key="1">
    <citation type="submission" date="2020-08" db="EMBL/GenBank/DDBJ databases">
        <title>Cohnella phylogeny.</title>
        <authorList>
            <person name="Dunlap C."/>
        </authorList>
    </citation>
    <scope>NUCLEOTIDE SEQUENCE [LARGE SCALE GENOMIC DNA]</scope>
    <source>
        <strain evidence="8 9">CBP 2801</strain>
    </source>
</reference>
<keyword evidence="8" id="KW-0723">Serine/threonine-protein kinase</keyword>
<evidence type="ECO:0000259" key="7">
    <source>
        <dbReference type="PROSITE" id="PS50011"/>
    </source>
</evidence>
<dbReference type="PANTHER" id="PTHR43289">
    <property type="entry name" value="MITOGEN-ACTIVATED PROTEIN KINASE KINASE KINASE 20-RELATED"/>
    <property type="match status" value="1"/>
</dbReference>
<evidence type="ECO:0000256" key="2">
    <source>
        <dbReference type="ARBA" id="ARBA00022679"/>
    </source>
</evidence>
<proteinExistence type="predicted"/>
<dbReference type="Gene3D" id="1.10.510.10">
    <property type="entry name" value="Transferase(Phosphotransferase) domain 1"/>
    <property type="match status" value="1"/>
</dbReference>